<feature type="compositionally biased region" description="Polar residues" evidence="1">
    <location>
        <begin position="28"/>
        <end position="43"/>
    </location>
</feature>
<evidence type="ECO:0000256" key="1">
    <source>
        <dbReference type="SAM" id="MobiDB-lite"/>
    </source>
</evidence>
<organism evidence="2 3">
    <name type="scientific">Geodia barretti</name>
    <name type="common">Barrett's horny sponge</name>
    <dbReference type="NCBI Taxonomy" id="519541"/>
    <lineage>
        <taxon>Eukaryota</taxon>
        <taxon>Metazoa</taxon>
        <taxon>Porifera</taxon>
        <taxon>Demospongiae</taxon>
        <taxon>Heteroscleromorpha</taxon>
        <taxon>Tetractinellida</taxon>
        <taxon>Astrophorina</taxon>
        <taxon>Geodiidae</taxon>
        <taxon>Geodia</taxon>
    </lineage>
</organism>
<protein>
    <submittedName>
        <fullName evidence="2">Uncharacterized protein</fullName>
    </submittedName>
</protein>
<proteinExistence type="predicted"/>
<accession>A0AA35X3P1</accession>
<name>A0AA35X3P1_GEOBA</name>
<reference evidence="2" key="1">
    <citation type="submission" date="2023-03" db="EMBL/GenBank/DDBJ databases">
        <authorList>
            <person name="Steffen K."/>
            <person name="Cardenas P."/>
        </authorList>
    </citation>
    <scope>NUCLEOTIDE SEQUENCE</scope>
</reference>
<dbReference type="AlphaFoldDB" id="A0AA35X3P1"/>
<evidence type="ECO:0000313" key="3">
    <source>
        <dbReference type="Proteomes" id="UP001174909"/>
    </source>
</evidence>
<sequence>MEMWRLKSAVERRESSHVVQWMCGHSPSPLTHRNQQCYRGNQR</sequence>
<feature type="region of interest" description="Disordered" evidence="1">
    <location>
        <begin position="23"/>
        <end position="43"/>
    </location>
</feature>
<comment type="caution">
    <text evidence="2">The sequence shown here is derived from an EMBL/GenBank/DDBJ whole genome shotgun (WGS) entry which is preliminary data.</text>
</comment>
<keyword evidence="3" id="KW-1185">Reference proteome</keyword>
<dbReference type="Proteomes" id="UP001174909">
    <property type="component" value="Unassembled WGS sequence"/>
</dbReference>
<evidence type="ECO:0000313" key="2">
    <source>
        <dbReference type="EMBL" id="CAI8036880.1"/>
    </source>
</evidence>
<gene>
    <name evidence="2" type="ORF">GBAR_LOCUS20667</name>
</gene>
<dbReference type="EMBL" id="CASHTH010002907">
    <property type="protein sequence ID" value="CAI8036880.1"/>
    <property type="molecule type" value="Genomic_DNA"/>
</dbReference>